<gene>
    <name evidence="1" type="ORF">ADICEAN_01681</name>
</gene>
<proteinExistence type="predicted"/>
<dbReference type="AlphaFoldDB" id="M7N3E0"/>
<dbReference type="OrthoDB" id="982304at2"/>
<dbReference type="EMBL" id="AODQ01000032">
    <property type="protein sequence ID" value="EMR03203.1"/>
    <property type="molecule type" value="Genomic_DNA"/>
</dbReference>
<reference evidence="1 2" key="1">
    <citation type="journal article" date="2013" name="Genome Announc.">
        <title>Draft Genome Sequence of Cesiribacter andamanensis Strain AMV16T, Isolated from a Soil Sample from a Mud Volcano in the Andaman Islands, India.</title>
        <authorList>
            <person name="Shivaji S."/>
            <person name="Ara S."/>
            <person name="Begum Z."/>
            <person name="Srinivas T.N."/>
            <person name="Singh A."/>
            <person name="Kumar Pinnaka A."/>
        </authorList>
    </citation>
    <scope>NUCLEOTIDE SEQUENCE [LARGE SCALE GENOMIC DNA]</scope>
    <source>
        <strain evidence="1 2">AMV16</strain>
    </source>
</reference>
<sequence>MGYLPIVLAAAAFLLLLCLVNLSSIRSHQQVLGLTLFQVCQTAKSRHTLMRAIQELPLNQLCPELPATHQLLPRSIPHMTPFLEAEHSSVKELGFFLKDKRFMDTHARLLPPLEVLNQRQHINLRTFERKVREYNQLLESSPTRLVAQLWRIKPIRFASVHG</sequence>
<evidence type="ECO:0000313" key="2">
    <source>
        <dbReference type="Proteomes" id="UP000011910"/>
    </source>
</evidence>
<organism evidence="1 2">
    <name type="scientific">Cesiribacter andamanensis AMV16</name>
    <dbReference type="NCBI Taxonomy" id="1279009"/>
    <lineage>
        <taxon>Bacteria</taxon>
        <taxon>Pseudomonadati</taxon>
        <taxon>Bacteroidota</taxon>
        <taxon>Cytophagia</taxon>
        <taxon>Cytophagales</taxon>
        <taxon>Cesiribacteraceae</taxon>
        <taxon>Cesiribacter</taxon>
    </lineage>
</organism>
<dbReference type="STRING" id="1279009.ADICEAN_01681"/>
<evidence type="ECO:0000313" key="1">
    <source>
        <dbReference type="EMBL" id="EMR03203.1"/>
    </source>
</evidence>
<protein>
    <submittedName>
        <fullName evidence="1">Uncharacterized protein</fullName>
    </submittedName>
</protein>
<dbReference type="Proteomes" id="UP000011910">
    <property type="component" value="Unassembled WGS sequence"/>
</dbReference>
<name>M7N3E0_9BACT</name>
<comment type="caution">
    <text evidence="1">The sequence shown here is derived from an EMBL/GenBank/DDBJ whole genome shotgun (WGS) entry which is preliminary data.</text>
</comment>
<keyword evidence="2" id="KW-1185">Reference proteome</keyword>
<dbReference type="RefSeq" id="WP_009195078.1">
    <property type="nucleotide sequence ID" value="NZ_AODQ01000032.1"/>
</dbReference>
<accession>M7N3E0</accession>